<gene>
    <name evidence="1" type="ORF">Bun01g_07460</name>
    <name evidence="2" type="ORF">CE91St12_08500</name>
    <name evidence="3" type="ORF">POY80_00010</name>
    <name evidence="4" type="ORF">POZ22_22845</name>
    <name evidence="5" type="ORF">POZ24_20580</name>
</gene>
<name>A0A139KBG4_BACUN</name>
<dbReference type="Proteomes" id="UP001213309">
    <property type="component" value="Unassembled WGS sequence"/>
</dbReference>
<proteinExistence type="predicted"/>
<dbReference type="EMBL" id="JAQNSG010000038">
    <property type="protein sequence ID" value="MDC1882384.1"/>
    <property type="molecule type" value="Genomic_DNA"/>
</dbReference>
<evidence type="ECO:0000313" key="5">
    <source>
        <dbReference type="EMBL" id="MDC1882384.1"/>
    </source>
</evidence>
<reference evidence="5" key="3">
    <citation type="submission" date="2022-10" db="EMBL/GenBank/DDBJ databases">
        <title>Human gut microbiome strain richness.</title>
        <authorList>
            <person name="Chen-Liaw A."/>
        </authorList>
    </citation>
    <scope>NUCLEOTIDE SEQUENCE</scope>
    <source>
        <strain evidence="5">1001713st2_A4_1001713B170214_170313</strain>
        <strain evidence="3">A1_m1001262Bd0_191120</strain>
        <strain evidence="4">BSD2780061687st1_G10_BSD2780061687b_171204</strain>
    </source>
</reference>
<dbReference type="Proteomes" id="UP001218502">
    <property type="component" value="Unassembled WGS sequence"/>
</dbReference>
<evidence type="ECO:0000313" key="2">
    <source>
        <dbReference type="EMBL" id="GKH12640.1"/>
    </source>
</evidence>
<evidence type="ECO:0000313" key="7">
    <source>
        <dbReference type="Proteomes" id="UP001213309"/>
    </source>
</evidence>
<sequence length="182" mass="21812">MTIKLKLFFMFIMLPPLLYGQNKLVEESIIYSSDISSYKKKIEKTIFFDTETNLPVFELILDTARSSKMYTSYYFRKRLREVSTEISYIGGNESLRKYQDSLYWENYNGDEQNASCLYTILFDRKLKIREIKIVKRAGYNNSKYNYDKLIKKILLSTEGSWQKTNNALSEEWYFIFGRFLIR</sequence>
<accession>A0A139KBG4</accession>
<organism evidence="5 7">
    <name type="scientific">Bacteroides uniformis</name>
    <dbReference type="NCBI Taxonomy" id="820"/>
    <lineage>
        <taxon>Bacteria</taxon>
        <taxon>Pseudomonadati</taxon>
        <taxon>Bacteroidota</taxon>
        <taxon>Bacteroidia</taxon>
        <taxon>Bacteroidales</taxon>
        <taxon>Bacteroidaceae</taxon>
        <taxon>Bacteroides</taxon>
    </lineage>
</organism>
<dbReference type="GeneID" id="99750232"/>
<dbReference type="KEGG" id="bun:Bun01g_07460"/>
<dbReference type="EMBL" id="JAQNSB010000078">
    <property type="protein sequence ID" value="MDC1857577.1"/>
    <property type="molecule type" value="Genomic_DNA"/>
</dbReference>
<dbReference type="AlphaFoldDB" id="A0A139KBG4"/>
<dbReference type="RefSeq" id="WP_005825326.1">
    <property type="nucleotide sequence ID" value="NZ_AP019724.1"/>
</dbReference>
<protein>
    <submittedName>
        <fullName evidence="5">Uncharacterized protein</fullName>
    </submittedName>
</protein>
<evidence type="ECO:0000313" key="1">
    <source>
        <dbReference type="EMBL" id="BBK86376.1"/>
    </source>
</evidence>
<dbReference type="EMBL" id="AP019724">
    <property type="protein sequence ID" value="BBK86376.1"/>
    <property type="molecule type" value="Genomic_DNA"/>
</dbReference>
<dbReference type="Proteomes" id="UP001214113">
    <property type="component" value="Unassembled WGS sequence"/>
</dbReference>
<dbReference type="Proteomes" id="UP000320533">
    <property type="component" value="Chromosome"/>
</dbReference>
<evidence type="ECO:0000313" key="6">
    <source>
        <dbReference type="Proteomes" id="UP000320533"/>
    </source>
</evidence>
<reference evidence="2" key="2">
    <citation type="submission" date="2022-01" db="EMBL/GenBank/DDBJ databases">
        <title>Novel bile acid biosynthetic pathways are enriched in the microbiome of centenarians.</title>
        <authorList>
            <person name="Sato Y."/>
            <person name="Atarashi K."/>
            <person name="Plichta R.D."/>
            <person name="Arai Y."/>
            <person name="Sasajima S."/>
            <person name="Kearney M.S."/>
            <person name="Suda W."/>
            <person name="Takeshita K."/>
            <person name="Sasaki T."/>
            <person name="Okamoto S."/>
            <person name="Skelly N.A."/>
            <person name="Okamura Y."/>
            <person name="Vlamakis H."/>
            <person name="Li Y."/>
            <person name="Tanoue T."/>
            <person name="Takei H."/>
            <person name="Nittono H."/>
            <person name="Narushima S."/>
            <person name="Irie J."/>
            <person name="Itoh H."/>
            <person name="Moriya K."/>
            <person name="Sugiura Y."/>
            <person name="Suematsu M."/>
            <person name="Moritoki N."/>
            <person name="Shibata S."/>
            <person name="Littman R.D."/>
            <person name="Fischbach A.M."/>
            <person name="Uwamino Y."/>
            <person name="Inoue T."/>
            <person name="Honda A."/>
            <person name="Hattori M."/>
            <person name="Murai T."/>
            <person name="Xavier J.R."/>
            <person name="Hirose N."/>
            <person name="Honda K."/>
        </authorList>
    </citation>
    <scope>NUCLEOTIDE SEQUENCE</scope>
    <source>
        <strain evidence="2">CE91-St12</strain>
    </source>
</reference>
<reference evidence="1 6" key="1">
    <citation type="submission" date="2019-06" db="EMBL/GenBank/DDBJ databases">
        <title>Complete genome sequence of Bacteroides uniformis NBRC 113350.</title>
        <authorList>
            <person name="Miura T."/>
            <person name="Furukawa M."/>
            <person name="Shimamura M."/>
            <person name="Ohyama Y."/>
            <person name="Yamazoe A."/>
            <person name="Kawasaki H."/>
        </authorList>
    </citation>
    <scope>NUCLEOTIDE SEQUENCE [LARGE SCALE GENOMIC DNA]</scope>
    <source>
        <strain evidence="1 6">NBRC 113350</strain>
    </source>
</reference>
<dbReference type="Proteomes" id="UP001055048">
    <property type="component" value="Unassembled WGS sequence"/>
</dbReference>
<evidence type="ECO:0000313" key="4">
    <source>
        <dbReference type="EMBL" id="MDC1857577.1"/>
    </source>
</evidence>
<dbReference type="EMBL" id="BQNL01000001">
    <property type="protein sequence ID" value="GKH12640.1"/>
    <property type="molecule type" value="Genomic_DNA"/>
</dbReference>
<dbReference type="EMBL" id="JAQNQY010000001">
    <property type="protein sequence ID" value="MDC1750826.1"/>
    <property type="molecule type" value="Genomic_DNA"/>
</dbReference>
<evidence type="ECO:0000313" key="3">
    <source>
        <dbReference type="EMBL" id="MDC1750826.1"/>
    </source>
</evidence>